<keyword evidence="1" id="KW-0732">Signal</keyword>
<dbReference type="Gene3D" id="2.60.40.420">
    <property type="entry name" value="Cupredoxins - blue copper proteins"/>
    <property type="match status" value="1"/>
</dbReference>
<dbReference type="SUPFAM" id="SSF49503">
    <property type="entry name" value="Cupredoxins"/>
    <property type="match status" value="1"/>
</dbReference>
<evidence type="ECO:0000256" key="1">
    <source>
        <dbReference type="SAM" id="SignalP"/>
    </source>
</evidence>
<dbReference type="InterPro" id="IPR008972">
    <property type="entry name" value="Cupredoxin"/>
</dbReference>
<dbReference type="PROSITE" id="PS51257">
    <property type="entry name" value="PROKAR_LIPOPROTEIN"/>
    <property type="match status" value="1"/>
</dbReference>
<sequence>MLKKYSTLLFLMLFSCLTFAAPLPSYEVSIKDGVFSPASIDVPVKQRFKIIIKNDGTGPAEFENLSLRVEKVLASGVSSFVVIHPLKEGSYHFIDEFHMDMPGFTINAK</sequence>
<feature type="domain" description="EfeO-type cupredoxin-like" evidence="2">
    <location>
        <begin position="8"/>
        <end position="104"/>
    </location>
</feature>
<dbReference type="RefSeq" id="WP_109701810.1">
    <property type="nucleotide sequence ID" value="NZ_CP029822.1"/>
</dbReference>
<evidence type="ECO:0000313" key="3">
    <source>
        <dbReference type="EMBL" id="AZS51136.1"/>
    </source>
</evidence>
<dbReference type="EMBL" id="CP029822">
    <property type="protein sequence ID" value="AZS51136.1"/>
    <property type="molecule type" value="Genomic_DNA"/>
</dbReference>
<proteinExistence type="predicted"/>
<evidence type="ECO:0000259" key="2">
    <source>
        <dbReference type="Pfam" id="PF13473"/>
    </source>
</evidence>
<dbReference type="KEGG" id="emo:DM558_10305"/>
<feature type="signal peptide" evidence="1">
    <location>
        <begin position="1"/>
        <end position="20"/>
    </location>
</feature>
<organism evidence="3 4">
    <name type="scientific">Entomomonas moraniae</name>
    <dbReference type="NCBI Taxonomy" id="2213226"/>
    <lineage>
        <taxon>Bacteria</taxon>
        <taxon>Pseudomonadati</taxon>
        <taxon>Pseudomonadota</taxon>
        <taxon>Gammaproteobacteria</taxon>
        <taxon>Pseudomonadales</taxon>
        <taxon>Pseudomonadaceae</taxon>
        <taxon>Entomomonas</taxon>
    </lineage>
</organism>
<dbReference type="AlphaFoldDB" id="A0A3S9XFR8"/>
<reference evidence="4" key="1">
    <citation type="submission" date="2018-06" db="EMBL/GenBank/DDBJ databases">
        <title>Complete genome of Pseudomonas insecticola strain QZS01.</title>
        <authorList>
            <person name="Wang J."/>
            <person name="Su Q."/>
        </authorList>
    </citation>
    <scope>NUCLEOTIDE SEQUENCE [LARGE SCALE GENOMIC DNA]</scope>
    <source>
        <strain evidence="4">QZS01</strain>
    </source>
</reference>
<feature type="chain" id="PRO_5019355069" evidence="1">
    <location>
        <begin position="21"/>
        <end position="109"/>
    </location>
</feature>
<keyword evidence="4" id="KW-1185">Reference proteome</keyword>
<name>A0A3S9XFR8_9GAMM</name>
<gene>
    <name evidence="3" type="ORF">DM558_10305</name>
</gene>
<dbReference type="InterPro" id="IPR028096">
    <property type="entry name" value="EfeO_Cupredoxin"/>
</dbReference>
<protein>
    <submittedName>
        <fullName evidence="3">Cupredoxin domain-containing protein</fullName>
    </submittedName>
</protein>
<accession>A0A3S9XFR8</accession>
<evidence type="ECO:0000313" key="4">
    <source>
        <dbReference type="Proteomes" id="UP000273143"/>
    </source>
</evidence>
<dbReference type="Proteomes" id="UP000273143">
    <property type="component" value="Chromosome"/>
</dbReference>
<dbReference type="Pfam" id="PF13473">
    <property type="entry name" value="Cupredoxin_1"/>
    <property type="match status" value="1"/>
</dbReference>